<organism evidence="1 2">
    <name type="scientific">Artomyces pyxidatus</name>
    <dbReference type="NCBI Taxonomy" id="48021"/>
    <lineage>
        <taxon>Eukaryota</taxon>
        <taxon>Fungi</taxon>
        <taxon>Dikarya</taxon>
        <taxon>Basidiomycota</taxon>
        <taxon>Agaricomycotina</taxon>
        <taxon>Agaricomycetes</taxon>
        <taxon>Russulales</taxon>
        <taxon>Auriscalpiaceae</taxon>
        <taxon>Artomyces</taxon>
    </lineage>
</organism>
<dbReference type="EMBL" id="MU277192">
    <property type="protein sequence ID" value="KAI0066608.1"/>
    <property type="molecule type" value="Genomic_DNA"/>
</dbReference>
<reference evidence="1" key="2">
    <citation type="journal article" date="2022" name="New Phytol.">
        <title>Evolutionary transition to the ectomycorrhizal habit in the genomes of a hyperdiverse lineage of mushroom-forming fungi.</title>
        <authorList>
            <person name="Looney B."/>
            <person name="Miyauchi S."/>
            <person name="Morin E."/>
            <person name="Drula E."/>
            <person name="Courty P.E."/>
            <person name="Kohler A."/>
            <person name="Kuo A."/>
            <person name="LaButti K."/>
            <person name="Pangilinan J."/>
            <person name="Lipzen A."/>
            <person name="Riley R."/>
            <person name="Andreopoulos W."/>
            <person name="He G."/>
            <person name="Johnson J."/>
            <person name="Nolan M."/>
            <person name="Tritt A."/>
            <person name="Barry K.W."/>
            <person name="Grigoriev I.V."/>
            <person name="Nagy L.G."/>
            <person name="Hibbett D."/>
            <person name="Henrissat B."/>
            <person name="Matheny P.B."/>
            <person name="Labbe J."/>
            <person name="Martin F.M."/>
        </authorList>
    </citation>
    <scope>NUCLEOTIDE SEQUENCE</scope>
    <source>
        <strain evidence="1">HHB10654</strain>
    </source>
</reference>
<evidence type="ECO:0000313" key="2">
    <source>
        <dbReference type="Proteomes" id="UP000814140"/>
    </source>
</evidence>
<dbReference type="Proteomes" id="UP000814140">
    <property type="component" value="Unassembled WGS sequence"/>
</dbReference>
<keyword evidence="2" id="KW-1185">Reference proteome</keyword>
<proteinExistence type="predicted"/>
<protein>
    <submittedName>
        <fullName evidence="1">Uncharacterized protein</fullName>
    </submittedName>
</protein>
<name>A0ACB8TDV8_9AGAM</name>
<evidence type="ECO:0000313" key="1">
    <source>
        <dbReference type="EMBL" id="KAI0066608.1"/>
    </source>
</evidence>
<gene>
    <name evidence="1" type="ORF">BV25DRAFT_1820627</name>
</gene>
<comment type="caution">
    <text evidence="1">The sequence shown here is derived from an EMBL/GenBank/DDBJ whole genome shotgun (WGS) entry which is preliminary data.</text>
</comment>
<sequence length="102" mass="11368">MRPPTTTLMLRSWVAFCPVSSKSTHDTTDLFIFQVHLGHITEGFVSPQKDASAERTALRRSSAGWATSLPAKNSRAELPITFDARHENHHRFTVSDPSLHLG</sequence>
<accession>A0ACB8TDV8</accession>
<reference evidence="1" key="1">
    <citation type="submission" date="2021-03" db="EMBL/GenBank/DDBJ databases">
        <authorList>
            <consortium name="DOE Joint Genome Institute"/>
            <person name="Ahrendt S."/>
            <person name="Looney B.P."/>
            <person name="Miyauchi S."/>
            <person name="Morin E."/>
            <person name="Drula E."/>
            <person name="Courty P.E."/>
            <person name="Chicoki N."/>
            <person name="Fauchery L."/>
            <person name="Kohler A."/>
            <person name="Kuo A."/>
            <person name="Labutti K."/>
            <person name="Pangilinan J."/>
            <person name="Lipzen A."/>
            <person name="Riley R."/>
            <person name="Andreopoulos W."/>
            <person name="He G."/>
            <person name="Johnson J."/>
            <person name="Barry K.W."/>
            <person name="Grigoriev I.V."/>
            <person name="Nagy L."/>
            <person name="Hibbett D."/>
            <person name="Henrissat B."/>
            <person name="Matheny P.B."/>
            <person name="Labbe J."/>
            <person name="Martin F."/>
        </authorList>
    </citation>
    <scope>NUCLEOTIDE SEQUENCE</scope>
    <source>
        <strain evidence="1">HHB10654</strain>
    </source>
</reference>